<comment type="caution">
    <text evidence="2">The sequence shown here is derived from an EMBL/GenBank/DDBJ whole genome shotgun (WGS) entry which is preliminary data.</text>
</comment>
<keyword evidence="1" id="KW-0812">Transmembrane</keyword>
<feature type="transmembrane region" description="Helical" evidence="1">
    <location>
        <begin position="267"/>
        <end position="285"/>
    </location>
</feature>
<organism evidence="2 3">
    <name type="scientific">Flavobacterium macacae</name>
    <dbReference type="NCBI Taxonomy" id="2488993"/>
    <lineage>
        <taxon>Bacteria</taxon>
        <taxon>Pseudomonadati</taxon>
        <taxon>Bacteroidota</taxon>
        <taxon>Flavobacteriia</taxon>
        <taxon>Flavobacteriales</taxon>
        <taxon>Flavobacteriaceae</taxon>
        <taxon>Flavobacterium</taxon>
    </lineage>
</organism>
<feature type="transmembrane region" description="Helical" evidence="1">
    <location>
        <begin position="322"/>
        <end position="345"/>
    </location>
</feature>
<gene>
    <name evidence="2" type="ORF">EG849_14465</name>
</gene>
<name>A0A3P3W0A3_9FLAO</name>
<feature type="transmembrane region" description="Helical" evidence="1">
    <location>
        <begin position="29"/>
        <end position="45"/>
    </location>
</feature>
<dbReference type="Proteomes" id="UP000271937">
    <property type="component" value="Unassembled WGS sequence"/>
</dbReference>
<feature type="transmembrane region" description="Helical" evidence="1">
    <location>
        <begin position="187"/>
        <end position="208"/>
    </location>
</feature>
<dbReference type="Pfam" id="PF14897">
    <property type="entry name" value="EpsG"/>
    <property type="match status" value="1"/>
</dbReference>
<protein>
    <submittedName>
        <fullName evidence="2">EpsG family protein</fullName>
    </submittedName>
</protein>
<dbReference type="OrthoDB" id="949885at2"/>
<dbReference type="InterPro" id="IPR049458">
    <property type="entry name" value="EpsG-like"/>
</dbReference>
<proteinExistence type="predicted"/>
<evidence type="ECO:0000256" key="1">
    <source>
        <dbReference type="SAM" id="Phobius"/>
    </source>
</evidence>
<feature type="transmembrane region" description="Helical" evidence="1">
    <location>
        <begin position="102"/>
        <end position="122"/>
    </location>
</feature>
<feature type="transmembrane region" description="Helical" evidence="1">
    <location>
        <begin position="72"/>
        <end position="96"/>
    </location>
</feature>
<evidence type="ECO:0000313" key="2">
    <source>
        <dbReference type="EMBL" id="RRJ88481.1"/>
    </source>
</evidence>
<dbReference type="RefSeq" id="WP_125013987.1">
    <property type="nucleotide sequence ID" value="NZ_RQVR01000024.1"/>
</dbReference>
<accession>A0A3P3W0A3</accession>
<dbReference type="AlphaFoldDB" id="A0A3P3W0A3"/>
<feature type="transmembrane region" description="Helical" evidence="1">
    <location>
        <begin position="155"/>
        <end position="180"/>
    </location>
</feature>
<feature type="transmembrane region" description="Helical" evidence="1">
    <location>
        <begin position="297"/>
        <end position="315"/>
    </location>
</feature>
<evidence type="ECO:0000313" key="3">
    <source>
        <dbReference type="Proteomes" id="UP000271937"/>
    </source>
</evidence>
<reference evidence="2 3" key="1">
    <citation type="submission" date="2018-11" db="EMBL/GenBank/DDBJ databases">
        <title>Flavobacterium sp. nov., YIM 102600 draft genome.</title>
        <authorList>
            <person name="Li G."/>
            <person name="Jiang Y."/>
        </authorList>
    </citation>
    <scope>NUCLEOTIDE SEQUENCE [LARGE SCALE GENOMIC DNA]</scope>
    <source>
        <strain evidence="2 3">YIM 102600</strain>
    </source>
</reference>
<feature type="transmembrane region" description="Helical" evidence="1">
    <location>
        <begin position="238"/>
        <end position="258"/>
    </location>
</feature>
<keyword evidence="1" id="KW-0472">Membrane</keyword>
<keyword evidence="1" id="KW-1133">Transmembrane helix</keyword>
<keyword evidence="3" id="KW-1185">Reference proteome</keyword>
<dbReference type="EMBL" id="RQVR01000024">
    <property type="protein sequence ID" value="RRJ88481.1"/>
    <property type="molecule type" value="Genomic_DNA"/>
</dbReference>
<sequence length="358" mass="42186">MYLILALSFFLVVFFEVYGILTAKKRASIYVLICVILIFHDGLRWEMATDFKPYLDHFLSINYRFSDYDFEIAYTTLVYLINSFFGSYTLLLLLLATIVYTLYYSAFKIMTPFLGVAFLIYYTTMIGMLGSNRQLVALALCFYAIQFIVNKKIFYFAFTIGAAFLFHKTAIIMLPFYFLNSSFKNKYVIICFVICIILSYSEAVMNIFEIVTLKIFPSLFEDKSNAYLSNNDEFSNSFIGTIFGILRKLIPVIILFYLRKNKFQNDYFNIISNLMLVSLFSYILFNNNLQFLVGRLTIYFSIYECIVYSWFMFYIAKNKPKLITVFFLVLFLMSFVFFNRSIAIYPELFIPYRSVLTF</sequence>